<protein>
    <submittedName>
        <fullName evidence="4">Mucoidy inhibitor A</fullName>
    </submittedName>
</protein>
<dbReference type="EMBL" id="SPUK01000024">
    <property type="protein sequence ID" value="TQV90650.1"/>
    <property type="molecule type" value="Genomic_DNA"/>
</dbReference>
<evidence type="ECO:0000313" key="4">
    <source>
        <dbReference type="EMBL" id="TQV90650.1"/>
    </source>
</evidence>
<dbReference type="InterPro" id="IPR037291">
    <property type="entry name" value="DUF4139"/>
</dbReference>
<feature type="domain" description="DUF4140" evidence="3">
    <location>
        <begin position="19"/>
        <end position="138"/>
    </location>
</feature>
<dbReference type="PANTHER" id="PTHR31005">
    <property type="entry name" value="DUF4139 DOMAIN-CONTAINING PROTEIN"/>
    <property type="match status" value="1"/>
</dbReference>
<organism evidence="4 5">
    <name type="scientific">Cordyceps javanica</name>
    <dbReference type="NCBI Taxonomy" id="43265"/>
    <lineage>
        <taxon>Eukaryota</taxon>
        <taxon>Fungi</taxon>
        <taxon>Dikarya</taxon>
        <taxon>Ascomycota</taxon>
        <taxon>Pezizomycotina</taxon>
        <taxon>Sordariomycetes</taxon>
        <taxon>Hypocreomycetidae</taxon>
        <taxon>Hypocreales</taxon>
        <taxon>Cordycipitaceae</taxon>
        <taxon>Cordyceps</taxon>
    </lineage>
</organism>
<dbReference type="STRING" id="43265.A0A545VKL9"/>
<feature type="region of interest" description="Disordered" evidence="1">
    <location>
        <begin position="206"/>
        <end position="230"/>
    </location>
</feature>
<comment type="caution">
    <text evidence="4">The sequence shown here is derived from an EMBL/GenBank/DDBJ whole genome shotgun (WGS) entry which is preliminary data.</text>
</comment>
<evidence type="ECO:0000259" key="3">
    <source>
        <dbReference type="Pfam" id="PF13600"/>
    </source>
</evidence>
<dbReference type="Proteomes" id="UP000315783">
    <property type="component" value="Unassembled WGS sequence"/>
</dbReference>
<dbReference type="Pfam" id="PF13600">
    <property type="entry name" value="DUF4140"/>
    <property type="match status" value="1"/>
</dbReference>
<feature type="region of interest" description="Disordered" evidence="1">
    <location>
        <begin position="78"/>
        <end position="107"/>
    </location>
</feature>
<keyword evidence="5" id="KW-1185">Reference proteome</keyword>
<feature type="compositionally biased region" description="Acidic residues" evidence="1">
    <location>
        <begin position="86"/>
        <end position="104"/>
    </location>
</feature>
<dbReference type="AlphaFoldDB" id="A0A545VKL9"/>
<reference evidence="4 5" key="1">
    <citation type="journal article" date="2019" name="Appl. Microbiol. Biotechnol.">
        <title>Genome sequence of Isaria javanica and comparative genome analysis insights into family S53 peptidase evolution in fungal entomopathogens.</title>
        <authorList>
            <person name="Lin R."/>
            <person name="Zhang X."/>
            <person name="Xin B."/>
            <person name="Zou M."/>
            <person name="Gao Y."/>
            <person name="Qin F."/>
            <person name="Hu Q."/>
            <person name="Xie B."/>
            <person name="Cheng X."/>
        </authorList>
    </citation>
    <scope>NUCLEOTIDE SEQUENCE [LARGE SCALE GENOMIC DNA]</scope>
    <source>
        <strain evidence="4 5">IJ1G</strain>
    </source>
</reference>
<name>A0A545VKL9_9HYPO</name>
<dbReference type="PANTHER" id="PTHR31005:SF8">
    <property type="entry name" value="DUF4139 DOMAIN-CONTAINING PROTEIN"/>
    <property type="match status" value="1"/>
</dbReference>
<evidence type="ECO:0000256" key="1">
    <source>
        <dbReference type="SAM" id="MobiDB-lite"/>
    </source>
</evidence>
<accession>A0A545VKL9</accession>
<gene>
    <name evidence="4" type="ORF">IF1G_10602</name>
</gene>
<feature type="region of interest" description="Disordered" evidence="1">
    <location>
        <begin position="495"/>
        <end position="517"/>
    </location>
</feature>
<feature type="domain" description="DUF4139" evidence="2">
    <location>
        <begin position="298"/>
        <end position="765"/>
    </location>
</feature>
<evidence type="ECO:0000259" key="2">
    <source>
        <dbReference type="Pfam" id="PF13598"/>
    </source>
</evidence>
<dbReference type="Pfam" id="PF13598">
    <property type="entry name" value="DUF4139"/>
    <property type="match status" value="1"/>
</dbReference>
<evidence type="ECO:0000313" key="5">
    <source>
        <dbReference type="Proteomes" id="UP000315783"/>
    </source>
</evidence>
<proteinExistence type="predicted"/>
<dbReference type="OrthoDB" id="10068793at2759"/>
<sequence>MESVHKIDYKLAHVPTRAVVLFPGRAQVFRDIKDIELKPGINEVTLSGLSPTLDEDSVKVEGVGPAVITDISVESLPNQDNFQDVYPDEDSSDDDESDDEEPESEELRAAQHRIIELQDEMHVITETIASVDQRQTILDTRSDAVDTMEENKGSRLSDLMGAYRTVRAGLCQERLEAVKSERSLQKTLEDAIRRCRILERAALKESRERRNAKRRQREKEQRQRADRREERERIRQERIKFWPKYCYSVKVTLDVNTMTPQSSRRQSVASEADVVRAVGNVTTADEALADCTSCNLCISYVTSAAKWTPSYDLQLSTTGATATLCFDAKVSNQTSETWRNCRVSLSTSDAALAGVDTALPELTPWRIRLAGKSGGGGGRGDEEHITRSRQEAQEYRTFALAQKRRGTDTKPREDMFGLEENWAAASRMVQFESAEADEVFDDDCDLDMGRESDSIPGRKGKKKLSARARGGPVLMQAAAAPYAALAAAPAAPPPPPGFGGGFGGAALPGEEEEDDAVDFEDSLIEEAGMTTSYDLPGLKTLAPKSAASKQRVARVAFSSVTLSHSVVAKYRPVAYLQARLKNNSKLTLLPGPAGLTLDGSFMGRTPLPRCSAGDVFTLNLGVDPAVKVSYAKPEVRRATTGLFSKESSSVFARAVVLHNTRVATPGAGAGAGAGAAAKPARLHVLDQVPVSEDERLRVDVVTPRGLALEGPAVVAGAPGREEDGRDRDWGKATAQLRNGGEVAWDVRLNPGKMVKLWLEYAVSAPSGDAAVEC</sequence>
<feature type="compositionally biased region" description="Basic and acidic residues" evidence="1">
    <location>
        <begin position="217"/>
        <end position="230"/>
    </location>
</feature>
<dbReference type="InterPro" id="IPR011935">
    <property type="entry name" value="CHP02231"/>
</dbReference>
<dbReference type="InterPro" id="IPR025554">
    <property type="entry name" value="DUF4140"/>
</dbReference>